<dbReference type="Pfam" id="PF00085">
    <property type="entry name" value="Thioredoxin"/>
    <property type="match status" value="1"/>
</dbReference>
<evidence type="ECO:0000256" key="5">
    <source>
        <dbReference type="SAM" id="Phobius"/>
    </source>
</evidence>
<dbReference type="PROSITE" id="PS00194">
    <property type="entry name" value="THIOREDOXIN_1"/>
    <property type="match status" value="1"/>
</dbReference>
<feature type="transmembrane region" description="Helical" evidence="5">
    <location>
        <begin position="451"/>
        <end position="472"/>
    </location>
</feature>
<dbReference type="InterPro" id="IPR002293">
    <property type="entry name" value="AA/rel_permease1"/>
</dbReference>
<dbReference type="InterPro" id="IPR017937">
    <property type="entry name" value="Thioredoxin_CS"/>
</dbReference>
<feature type="transmembrane region" description="Helical" evidence="5">
    <location>
        <begin position="577"/>
        <end position="595"/>
    </location>
</feature>
<proteinExistence type="predicted"/>
<keyword evidence="3 5" id="KW-1133">Transmembrane helix</keyword>
<dbReference type="PROSITE" id="PS51352">
    <property type="entry name" value="THIOREDOXIN_2"/>
    <property type="match status" value="1"/>
</dbReference>
<dbReference type="GO" id="GO:0015171">
    <property type="term" value="F:amino acid transmembrane transporter activity"/>
    <property type="evidence" value="ECO:0007669"/>
    <property type="project" value="TreeGrafter"/>
</dbReference>
<feature type="domain" description="Thioredoxin" evidence="6">
    <location>
        <begin position="29"/>
        <end position="142"/>
    </location>
</feature>
<accession>A0A8J5MDD9</accession>
<evidence type="ECO:0000256" key="2">
    <source>
        <dbReference type="ARBA" id="ARBA00022692"/>
    </source>
</evidence>
<organism evidence="7 8">
    <name type="scientific">Phytophthora aleatoria</name>
    <dbReference type="NCBI Taxonomy" id="2496075"/>
    <lineage>
        <taxon>Eukaryota</taxon>
        <taxon>Sar</taxon>
        <taxon>Stramenopiles</taxon>
        <taxon>Oomycota</taxon>
        <taxon>Peronosporomycetes</taxon>
        <taxon>Peronosporales</taxon>
        <taxon>Peronosporaceae</taxon>
        <taxon>Phytophthora</taxon>
    </lineage>
</organism>
<evidence type="ECO:0000256" key="4">
    <source>
        <dbReference type="ARBA" id="ARBA00023136"/>
    </source>
</evidence>
<feature type="transmembrane region" description="Helical" evidence="5">
    <location>
        <begin position="333"/>
        <end position="352"/>
    </location>
</feature>
<feature type="transmembrane region" description="Helical" evidence="5">
    <location>
        <begin position="297"/>
        <end position="321"/>
    </location>
</feature>
<keyword evidence="2 5" id="KW-0812">Transmembrane</keyword>
<dbReference type="PANTHER" id="PTHR43243:SF11">
    <property type="entry name" value="AMINO ACID PERMEASE_ SLC12A DOMAIN-CONTAINING PROTEIN"/>
    <property type="match status" value="1"/>
</dbReference>
<feature type="transmembrane region" description="Helical" evidence="5">
    <location>
        <begin position="500"/>
        <end position="525"/>
    </location>
</feature>
<evidence type="ECO:0000256" key="1">
    <source>
        <dbReference type="ARBA" id="ARBA00004141"/>
    </source>
</evidence>
<reference evidence="7" key="1">
    <citation type="submission" date="2021-01" db="EMBL/GenBank/DDBJ databases">
        <title>Phytophthora aleatoria, a newly-described species from Pinus radiata is distinct from Phytophthora cactorum isolates based on comparative genomics.</title>
        <authorList>
            <person name="Mcdougal R."/>
            <person name="Panda P."/>
            <person name="Williams N."/>
            <person name="Studholme D.J."/>
        </authorList>
    </citation>
    <scope>NUCLEOTIDE SEQUENCE</scope>
    <source>
        <strain evidence="7">NZFS 4037</strain>
    </source>
</reference>
<feature type="transmembrane region" description="Helical" evidence="5">
    <location>
        <begin position="253"/>
        <end position="271"/>
    </location>
</feature>
<name>A0A8J5MDD9_9STRA</name>
<evidence type="ECO:0000313" key="8">
    <source>
        <dbReference type="Proteomes" id="UP000709295"/>
    </source>
</evidence>
<dbReference type="AlphaFoldDB" id="A0A8J5MDD9"/>
<dbReference type="PANTHER" id="PTHR43243">
    <property type="entry name" value="INNER MEMBRANE TRANSPORTER YGJI-RELATED"/>
    <property type="match status" value="1"/>
</dbReference>
<gene>
    <name evidence="7" type="ORF">JG688_00001338</name>
</gene>
<dbReference type="EMBL" id="JAENGY010000030">
    <property type="protein sequence ID" value="KAG6976488.1"/>
    <property type="molecule type" value="Genomic_DNA"/>
</dbReference>
<sequence>MMRKVFTSRASLRVLRGSRALSSSTRSRVKIIGSDEAYTQIATEGTGRKAIVYFTAKWCPPCKMIGPIYDELSAKYEDIDFAKLDVDELNDTASKAGVRVSVSTVLSMPTFFYFKDGKFQQSLSFSGADEELLRNNAKQLNDLSMADNEKHPSGYGAIPSHARVGIGSSTPPLSPLMLHVNKNSNALKGWEFPGWGDHSSTVASDNELNEIQAHLSTDHTKLSEWLATAICGNDILSSCLYVSGLVASKAGKLAPVALAIVAGILYLYRFIYGEVLNAVPLNGGSYNVLLNTTSKRVAAMAASLAILSYIATGVVSGTSACNYLASHVPSLEIVPATIGLLFIFAILSLIGITESAVVALVIFIAHATTLVVLCVLSAVYVVKDDFQTLRANFDTDFPDINLAGDIMSGNFLTAIFFGTSTAMLGISGFETSSQFVEEQADGVFPKTLRNMWWGVAIFNPMIALLSLGVLPLDGPGGIVDKRNTVLAEMGLKVAGEKMQLIVALDAFIVLSGAVLTAYVGVVGLVRRLASDRVVPDFLLHVNKARGTNHFIIIGYFMVATSLVLILHGDTETLSGVYTYAFLGLMTLFGTGCMLLKFKRAEIPRTVIAPWWSCILGVSMVVTTFMGNLLGDPTILTYFSLYFIAVLSLVYIMFERTFLLRMCLYCMRQLCPSQRSNDEDETHSLRTGARGGQTIARFIREINEPAVFFFCKTPNLNIINKAILYVRTNEQTHTLFIVHCHPRGTAVPEGFKETVSMFDHVYLKIKLNFLSVEGPFGPAMVEWVSRKYSQPKNLMFIKQPNHNFAHTIASLGGVRVITG</sequence>
<dbReference type="GO" id="GO:0016020">
    <property type="term" value="C:membrane"/>
    <property type="evidence" value="ECO:0007669"/>
    <property type="project" value="UniProtKB-SubCell"/>
</dbReference>
<dbReference type="InterPro" id="IPR013766">
    <property type="entry name" value="Thioredoxin_domain"/>
</dbReference>
<evidence type="ECO:0000256" key="3">
    <source>
        <dbReference type="ARBA" id="ARBA00022989"/>
    </source>
</evidence>
<protein>
    <recommendedName>
        <fullName evidence="6">Thioredoxin domain-containing protein</fullName>
    </recommendedName>
</protein>
<feature type="transmembrane region" description="Helical" evidence="5">
    <location>
        <begin position="607"/>
        <end position="628"/>
    </location>
</feature>
<evidence type="ECO:0000313" key="7">
    <source>
        <dbReference type="EMBL" id="KAG6976488.1"/>
    </source>
</evidence>
<evidence type="ECO:0000259" key="6">
    <source>
        <dbReference type="PROSITE" id="PS51352"/>
    </source>
</evidence>
<keyword evidence="4 5" id="KW-0472">Membrane</keyword>
<dbReference type="Pfam" id="PF13520">
    <property type="entry name" value="AA_permease_2"/>
    <property type="match status" value="1"/>
</dbReference>
<feature type="transmembrane region" description="Helical" evidence="5">
    <location>
        <begin position="546"/>
        <end position="565"/>
    </location>
</feature>
<comment type="caution">
    <text evidence="7">The sequence shown here is derived from an EMBL/GenBank/DDBJ whole genome shotgun (WGS) entry which is preliminary data.</text>
</comment>
<dbReference type="CDD" id="cd02947">
    <property type="entry name" value="TRX_family"/>
    <property type="match status" value="1"/>
</dbReference>
<comment type="subcellular location">
    <subcellularLocation>
        <location evidence="1">Membrane</location>
        <topology evidence="1">Multi-pass membrane protein</topology>
    </subcellularLocation>
</comment>
<feature type="transmembrane region" description="Helical" evidence="5">
    <location>
        <begin position="358"/>
        <end position="382"/>
    </location>
</feature>
<dbReference type="Proteomes" id="UP000709295">
    <property type="component" value="Unassembled WGS sequence"/>
</dbReference>
<feature type="transmembrane region" description="Helical" evidence="5">
    <location>
        <begin position="634"/>
        <end position="653"/>
    </location>
</feature>
<keyword evidence="8" id="KW-1185">Reference proteome</keyword>